<keyword evidence="4" id="KW-0378">Hydrolase</keyword>
<feature type="region of interest" description="Disordered" evidence="7">
    <location>
        <begin position="306"/>
        <end position="333"/>
    </location>
</feature>
<dbReference type="Gene3D" id="3.40.390.10">
    <property type="entry name" value="Collagenase (Catalytic Domain)"/>
    <property type="match status" value="1"/>
</dbReference>
<evidence type="ECO:0000256" key="2">
    <source>
        <dbReference type="ARBA" id="ARBA00022670"/>
    </source>
</evidence>
<dbReference type="Pfam" id="PF07998">
    <property type="entry name" value="Peptidase_M54"/>
    <property type="match status" value="1"/>
</dbReference>
<gene>
    <name evidence="8" type="ORF">B0T20DRAFT_170397</name>
</gene>
<evidence type="ECO:0000313" key="8">
    <source>
        <dbReference type="EMBL" id="KAK3399829.1"/>
    </source>
</evidence>
<dbReference type="GO" id="GO:0046872">
    <property type="term" value="F:metal ion binding"/>
    <property type="evidence" value="ECO:0007669"/>
    <property type="project" value="UniProtKB-KW"/>
</dbReference>
<dbReference type="PANTHER" id="PTHR15910">
    <property type="entry name" value="ARCHAEMETZINCIN"/>
    <property type="match status" value="1"/>
</dbReference>
<feature type="compositionally biased region" description="Basic and acidic residues" evidence="7">
    <location>
        <begin position="19"/>
        <end position="34"/>
    </location>
</feature>
<reference evidence="8" key="2">
    <citation type="submission" date="2023-07" db="EMBL/GenBank/DDBJ databases">
        <authorList>
            <consortium name="Lawrence Berkeley National Laboratory"/>
            <person name="Haridas S."/>
            <person name="Hensen N."/>
            <person name="Bonometti L."/>
            <person name="Westerberg I."/>
            <person name="Brannstrom I.O."/>
            <person name="Guillou S."/>
            <person name="Cros-Aarteil S."/>
            <person name="Calhoun S."/>
            <person name="Kuo A."/>
            <person name="Mondo S."/>
            <person name="Pangilinan J."/>
            <person name="Riley R."/>
            <person name="LaButti K."/>
            <person name="Andreopoulos B."/>
            <person name="Lipzen A."/>
            <person name="Chen C."/>
            <person name="Yanf M."/>
            <person name="Daum C."/>
            <person name="Ng V."/>
            <person name="Clum A."/>
            <person name="Steindorff A."/>
            <person name="Ohm R."/>
            <person name="Martin F."/>
            <person name="Silar P."/>
            <person name="Natvig D."/>
            <person name="Lalanne C."/>
            <person name="Gautier V."/>
            <person name="Ament-velasquez S.L."/>
            <person name="Kruys A."/>
            <person name="Hutchinson M.I."/>
            <person name="Powell A.J."/>
            <person name="Barry K."/>
            <person name="Miller A.N."/>
            <person name="Grigoriev I.V."/>
            <person name="Debuchy R."/>
            <person name="Gladieux P."/>
            <person name="Thoren M.H."/>
            <person name="Johannesson H."/>
        </authorList>
    </citation>
    <scope>NUCLEOTIDE SEQUENCE</scope>
    <source>
        <strain evidence="8">FGSC 1904</strain>
    </source>
</reference>
<keyword evidence="2" id="KW-0645">Protease</keyword>
<dbReference type="GO" id="GO:0006508">
    <property type="term" value="P:proteolysis"/>
    <property type="evidence" value="ECO:0007669"/>
    <property type="project" value="UniProtKB-KW"/>
</dbReference>
<keyword evidence="6" id="KW-0482">Metalloprotease</keyword>
<dbReference type="CDD" id="cd11375">
    <property type="entry name" value="Peptidase_M54"/>
    <property type="match status" value="1"/>
</dbReference>
<dbReference type="Proteomes" id="UP001281003">
    <property type="component" value="Unassembled WGS sequence"/>
</dbReference>
<dbReference type="InterPro" id="IPR012962">
    <property type="entry name" value="Pept_M54_archaemetzincn"/>
</dbReference>
<feature type="compositionally biased region" description="Basic residues" evidence="7">
    <location>
        <begin position="311"/>
        <end position="324"/>
    </location>
</feature>
<dbReference type="EMBL" id="JAUTDP010000004">
    <property type="protein sequence ID" value="KAK3399829.1"/>
    <property type="molecule type" value="Genomic_DNA"/>
</dbReference>
<evidence type="ECO:0000313" key="9">
    <source>
        <dbReference type="Proteomes" id="UP001281003"/>
    </source>
</evidence>
<evidence type="ECO:0000256" key="4">
    <source>
        <dbReference type="ARBA" id="ARBA00022801"/>
    </source>
</evidence>
<dbReference type="GO" id="GO:0008237">
    <property type="term" value="F:metallopeptidase activity"/>
    <property type="evidence" value="ECO:0007669"/>
    <property type="project" value="UniProtKB-KW"/>
</dbReference>
<feature type="compositionally biased region" description="Polar residues" evidence="7">
    <location>
        <begin position="36"/>
        <end position="59"/>
    </location>
</feature>
<dbReference type="AlphaFoldDB" id="A0AAE0PH43"/>
<dbReference type="PANTHER" id="PTHR15910:SF1">
    <property type="entry name" value="ARCHAEMETZINCIN-2"/>
    <property type="match status" value="1"/>
</dbReference>
<evidence type="ECO:0000256" key="5">
    <source>
        <dbReference type="ARBA" id="ARBA00022833"/>
    </source>
</evidence>
<keyword evidence="9" id="KW-1185">Reference proteome</keyword>
<protein>
    <recommendedName>
        <fullName evidence="10">Archaemetzincin-2</fullName>
    </recommendedName>
</protein>
<reference evidence="8" key="1">
    <citation type="journal article" date="2023" name="Mol. Phylogenet. Evol.">
        <title>Genome-scale phylogeny and comparative genomics of the fungal order Sordariales.</title>
        <authorList>
            <person name="Hensen N."/>
            <person name="Bonometti L."/>
            <person name="Westerberg I."/>
            <person name="Brannstrom I.O."/>
            <person name="Guillou S."/>
            <person name="Cros-Aarteil S."/>
            <person name="Calhoun S."/>
            <person name="Haridas S."/>
            <person name="Kuo A."/>
            <person name="Mondo S."/>
            <person name="Pangilinan J."/>
            <person name="Riley R."/>
            <person name="LaButti K."/>
            <person name="Andreopoulos B."/>
            <person name="Lipzen A."/>
            <person name="Chen C."/>
            <person name="Yan M."/>
            <person name="Daum C."/>
            <person name="Ng V."/>
            <person name="Clum A."/>
            <person name="Steindorff A."/>
            <person name="Ohm R.A."/>
            <person name="Martin F."/>
            <person name="Silar P."/>
            <person name="Natvig D.O."/>
            <person name="Lalanne C."/>
            <person name="Gautier V."/>
            <person name="Ament-Velasquez S.L."/>
            <person name="Kruys A."/>
            <person name="Hutchinson M.I."/>
            <person name="Powell A.J."/>
            <person name="Barry K."/>
            <person name="Miller A.N."/>
            <person name="Grigoriev I.V."/>
            <person name="Debuchy R."/>
            <person name="Gladieux P."/>
            <person name="Hiltunen Thoren M."/>
            <person name="Johannesson H."/>
        </authorList>
    </citation>
    <scope>NUCLEOTIDE SEQUENCE</scope>
    <source>
        <strain evidence="8">FGSC 1904</strain>
    </source>
</reference>
<evidence type="ECO:0000256" key="6">
    <source>
        <dbReference type="ARBA" id="ARBA00023049"/>
    </source>
</evidence>
<accession>A0AAE0PH43</accession>
<sequence length="481" mass="52809">MAGPARQCRHEVLQVDISRYAKEAGRSPPSDEQRQAAATTKRSSRPNNQSEGKGASTISPYTFPAPLMLPDDLLALNDDEPPQSMLSWLRARNPVTQTRKTIYVVRTPSVDARVSFIKTWTVPTTATSSKLKTLEPPRLADVSAYLEAFYYPLLVKTLPQDVSFVSWETTEQAKPQKGRKKPASMPAYVGLKIGDGVTRIRSRPCPDGVFGGQLNLNDLLDGALHVLPADAYAILLLVDHDLYEDDEDDFCCGRAYGGSRVCIVSSSRYHPALDTLDYYIDGGIDLAHMWPASHCQSFVEGVCSLHEPRPPTKKRKRTQKKPKPKVSADDVPAGLDVSSTPMGAALRAVQPLSDSAQELHGLWFSRVARTVSHELGHCFCLGHCAYYACVMQGTTSVAEDLRQPPYLCPVCLAKVAHALMGITPNTGDTEQAYAVQRYQALMEFCQGWLHVGMFAGFHAWLQKRVQMLSAGASASSPICLD</sequence>
<comment type="caution">
    <text evidence="8">The sequence shown here is derived from an EMBL/GenBank/DDBJ whole genome shotgun (WGS) entry which is preliminary data.</text>
</comment>
<evidence type="ECO:0000256" key="1">
    <source>
        <dbReference type="ARBA" id="ARBA00001947"/>
    </source>
</evidence>
<keyword evidence="5" id="KW-0862">Zinc</keyword>
<evidence type="ECO:0000256" key="3">
    <source>
        <dbReference type="ARBA" id="ARBA00022723"/>
    </source>
</evidence>
<organism evidence="8 9">
    <name type="scientific">Sordaria brevicollis</name>
    <dbReference type="NCBI Taxonomy" id="83679"/>
    <lineage>
        <taxon>Eukaryota</taxon>
        <taxon>Fungi</taxon>
        <taxon>Dikarya</taxon>
        <taxon>Ascomycota</taxon>
        <taxon>Pezizomycotina</taxon>
        <taxon>Sordariomycetes</taxon>
        <taxon>Sordariomycetidae</taxon>
        <taxon>Sordariales</taxon>
        <taxon>Sordariaceae</taxon>
        <taxon>Sordaria</taxon>
    </lineage>
</organism>
<dbReference type="SUPFAM" id="SSF55486">
    <property type="entry name" value="Metalloproteases ('zincins'), catalytic domain"/>
    <property type="match status" value="1"/>
</dbReference>
<evidence type="ECO:0008006" key="10">
    <source>
        <dbReference type="Google" id="ProtNLM"/>
    </source>
</evidence>
<dbReference type="InterPro" id="IPR024079">
    <property type="entry name" value="MetalloPept_cat_dom_sf"/>
</dbReference>
<feature type="region of interest" description="Disordered" evidence="7">
    <location>
        <begin position="19"/>
        <end position="59"/>
    </location>
</feature>
<evidence type="ECO:0000256" key="7">
    <source>
        <dbReference type="SAM" id="MobiDB-lite"/>
    </source>
</evidence>
<comment type="cofactor">
    <cofactor evidence="1">
        <name>Zn(2+)</name>
        <dbReference type="ChEBI" id="CHEBI:29105"/>
    </cofactor>
</comment>
<keyword evidence="3" id="KW-0479">Metal-binding</keyword>
<proteinExistence type="predicted"/>
<name>A0AAE0PH43_SORBR</name>